<evidence type="ECO:0000256" key="5">
    <source>
        <dbReference type="SAM" id="Phobius"/>
    </source>
</evidence>
<dbReference type="PROSITE" id="PS50110">
    <property type="entry name" value="RESPONSE_REGULATORY"/>
    <property type="match status" value="1"/>
</dbReference>
<feature type="transmembrane region" description="Helical" evidence="5">
    <location>
        <begin position="44"/>
        <end position="63"/>
    </location>
</feature>
<dbReference type="SMART" id="SM00388">
    <property type="entry name" value="HisKA"/>
    <property type="match status" value="1"/>
</dbReference>
<evidence type="ECO:0000259" key="7">
    <source>
        <dbReference type="PROSITE" id="PS50110"/>
    </source>
</evidence>
<keyword evidence="5" id="KW-0812">Transmembrane</keyword>
<dbReference type="EMBL" id="JASMRN010000003">
    <property type="protein sequence ID" value="MEZ7514572.1"/>
    <property type="molecule type" value="Genomic_DNA"/>
</dbReference>
<dbReference type="InterPro" id="IPR005467">
    <property type="entry name" value="His_kinase_dom"/>
</dbReference>
<dbReference type="Pfam" id="PF00072">
    <property type="entry name" value="Response_reg"/>
    <property type="match status" value="1"/>
</dbReference>
<feature type="domain" description="Response regulatory" evidence="7">
    <location>
        <begin position="380"/>
        <end position="500"/>
    </location>
</feature>
<evidence type="ECO:0000256" key="1">
    <source>
        <dbReference type="ARBA" id="ARBA00000085"/>
    </source>
</evidence>
<dbReference type="Gene3D" id="3.40.50.2300">
    <property type="match status" value="1"/>
</dbReference>
<dbReference type="PROSITE" id="PS50109">
    <property type="entry name" value="HIS_KIN"/>
    <property type="match status" value="1"/>
</dbReference>
<protein>
    <recommendedName>
        <fullName evidence="2">histidine kinase</fullName>
        <ecNumber evidence="2">2.7.13.3</ecNumber>
    </recommendedName>
</protein>
<evidence type="ECO:0000256" key="2">
    <source>
        <dbReference type="ARBA" id="ARBA00012438"/>
    </source>
</evidence>
<dbReference type="PANTHER" id="PTHR43719:SF28">
    <property type="entry name" value="PEROXIDE STRESS-ACTIVATED HISTIDINE KINASE MAK1-RELATED"/>
    <property type="match status" value="1"/>
</dbReference>
<dbReference type="Gene3D" id="1.10.287.130">
    <property type="match status" value="1"/>
</dbReference>
<keyword evidence="5" id="KW-1133">Transmembrane helix</keyword>
<dbReference type="InterPro" id="IPR036097">
    <property type="entry name" value="HisK_dim/P_sf"/>
</dbReference>
<dbReference type="PANTHER" id="PTHR43719">
    <property type="entry name" value="TWO-COMPONENT HISTIDINE KINASE"/>
    <property type="match status" value="1"/>
</dbReference>
<feature type="domain" description="Histidine kinase" evidence="6">
    <location>
        <begin position="140"/>
        <end position="359"/>
    </location>
</feature>
<name>A0ABV4KAF5_9FLAO</name>
<evidence type="ECO:0000256" key="4">
    <source>
        <dbReference type="PROSITE-ProRule" id="PRU00169"/>
    </source>
</evidence>
<dbReference type="CDD" id="cd17546">
    <property type="entry name" value="REC_hyHK_CKI1_RcsC-like"/>
    <property type="match status" value="1"/>
</dbReference>
<keyword evidence="3 4" id="KW-0597">Phosphoprotein</keyword>
<dbReference type="InterPro" id="IPR004358">
    <property type="entry name" value="Sig_transdc_His_kin-like_C"/>
</dbReference>
<dbReference type="Gene3D" id="3.30.565.10">
    <property type="entry name" value="Histidine kinase-like ATPase, C-terminal domain"/>
    <property type="match status" value="1"/>
</dbReference>
<dbReference type="InterPro" id="IPR036890">
    <property type="entry name" value="HATPase_C_sf"/>
</dbReference>
<evidence type="ECO:0000313" key="9">
    <source>
        <dbReference type="Proteomes" id="UP001568894"/>
    </source>
</evidence>
<dbReference type="SUPFAM" id="SSF52172">
    <property type="entry name" value="CheY-like"/>
    <property type="match status" value="1"/>
</dbReference>
<dbReference type="CDD" id="cd00082">
    <property type="entry name" value="HisKA"/>
    <property type="match status" value="1"/>
</dbReference>
<keyword evidence="5" id="KW-0472">Membrane</keyword>
<dbReference type="InterPro" id="IPR003594">
    <property type="entry name" value="HATPase_dom"/>
</dbReference>
<evidence type="ECO:0000259" key="6">
    <source>
        <dbReference type="PROSITE" id="PS50109"/>
    </source>
</evidence>
<reference evidence="8 9" key="1">
    <citation type="submission" date="2023-05" db="EMBL/GenBank/DDBJ databases">
        <title>Adaptations of aquatic viruses from atmosphere-close ecosystems of the Central Arctic Ocean.</title>
        <authorList>
            <person name="Rahlff J."/>
            <person name="Holmfeldt K."/>
        </authorList>
    </citation>
    <scope>NUCLEOTIDE SEQUENCE [LARGE SCALE GENOMIC DNA]</scope>
    <source>
        <strain evidence="8 9">Arc14</strain>
    </source>
</reference>
<dbReference type="SUPFAM" id="SSF55874">
    <property type="entry name" value="ATPase domain of HSP90 chaperone/DNA topoisomerase II/histidine kinase"/>
    <property type="match status" value="1"/>
</dbReference>
<dbReference type="SUPFAM" id="SSF47384">
    <property type="entry name" value="Homodimeric domain of signal transducing histidine kinase"/>
    <property type="match status" value="1"/>
</dbReference>
<sequence length="503" mass="57264">MIATYMMMAYFTYAYLLYGKFFNFTVLLYIIPVVLLIIIRYHKLVLYAILYIATTVPTIIYFDYFGYDLGGIYNYDRDIYNEFFYFTVIMIMIYLIVLLTARTNLVKYIIEDLKAKNIELEESRIKLKKLQINKESFFAIMSHEIRTPLNAIKGISDILKSNDHTDENKHLLELMDYSSNHLLALVNNILDFTKLNDGAFSLQYSSFDLNSALNSSFRMNERLAVEKGLVFNFVLKNTLPNKVYGDKNRINQIILNLLNNAIEHTEEGKIEMIVGGEYNPNDGQEFNLTIQISDSGSGISKELGTRLFQKYATTNSSTHSVGLGLTISKGLLDLMHGQIRFESEPNKGTSFFIDLPLPIVAENELESEISQSDFKLTTLNILIVDDNKINLMVLEKQLKNKLKNSTITSAYNGLEALNIAKDNDFDLILMDVLMPVMDGITATQHIRGLDNTNKKTVPIIALTANVGEKELFECSQAGMNDFVTKPFEINELLKVIQNSLVKN</sequence>
<dbReference type="SMART" id="SM00387">
    <property type="entry name" value="HATPase_c"/>
    <property type="match status" value="1"/>
</dbReference>
<keyword evidence="9" id="KW-1185">Reference proteome</keyword>
<dbReference type="InterPro" id="IPR001789">
    <property type="entry name" value="Sig_transdc_resp-reg_receiver"/>
</dbReference>
<dbReference type="SMART" id="SM00448">
    <property type="entry name" value="REC"/>
    <property type="match status" value="1"/>
</dbReference>
<feature type="transmembrane region" description="Helical" evidence="5">
    <location>
        <begin position="83"/>
        <end position="101"/>
    </location>
</feature>
<dbReference type="Pfam" id="PF02518">
    <property type="entry name" value="HATPase_c"/>
    <property type="match status" value="1"/>
</dbReference>
<evidence type="ECO:0000313" key="8">
    <source>
        <dbReference type="EMBL" id="MEZ7514572.1"/>
    </source>
</evidence>
<evidence type="ECO:0000256" key="3">
    <source>
        <dbReference type="ARBA" id="ARBA00022553"/>
    </source>
</evidence>
<feature type="modified residue" description="4-aspartylphosphate" evidence="4">
    <location>
        <position position="431"/>
    </location>
</feature>
<comment type="catalytic activity">
    <reaction evidence="1">
        <text>ATP + protein L-histidine = ADP + protein N-phospho-L-histidine.</text>
        <dbReference type="EC" id="2.7.13.3"/>
    </reaction>
</comment>
<comment type="caution">
    <text evidence="8">The sequence shown here is derived from an EMBL/GenBank/DDBJ whole genome shotgun (WGS) entry which is preliminary data.</text>
</comment>
<dbReference type="Pfam" id="PF00512">
    <property type="entry name" value="HisKA"/>
    <property type="match status" value="1"/>
</dbReference>
<dbReference type="PRINTS" id="PR00344">
    <property type="entry name" value="BCTRLSENSOR"/>
</dbReference>
<dbReference type="Proteomes" id="UP001568894">
    <property type="component" value="Unassembled WGS sequence"/>
</dbReference>
<accession>A0ABV4KAF5</accession>
<dbReference type="RefSeq" id="WP_371568480.1">
    <property type="nucleotide sequence ID" value="NZ_JASMRN010000003.1"/>
</dbReference>
<dbReference type="InterPro" id="IPR050956">
    <property type="entry name" value="2C_system_His_kinase"/>
</dbReference>
<dbReference type="InterPro" id="IPR003661">
    <property type="entry name" value="HisK_dim/P_dom"/>
</dbReference>
<proteinExistence type="predicted"/>
<organism evidence="8 9">
    <name type="scientific">Flavobacterium frigidarium</name>
    <dbReference type="NCBI Taxonomy" id="99286"/>
    <lineage>
        <taxon>Bacteria</taxon>
        <taxon>Pseudomonadati</taxon>
        <taxon>Bacteroidota</taxon>
        <taxon>Flavobacteriia</taxon>
        <taxon>Flavobacteriales</taxon>
        <taxon>Flavobacteriaceae</taxon>
        <taxon>Flavobacterium</taxon>
    </lineage>
</organism>
<dbReference type="EC" id="2.7.13.3" evidence="2"/>
<feature type="transmembrane region" description="Helical" evidence="5">
    <location>
        <begin position="15"/>
        <end position="37"/>
    </location>
</feature>
<dbReference type="InterPro" id="IPR011006">
    <property type="entry name" value="CheY-like_superfamily"/>
</dbReference>
<gene>
    <name evidence="8" type="ORF">QO192_04660</name>
</gene>